<dbReference type="KEGG" id="moz:MoryE10_14070"/>
<dbReference type="RefSeq" id="WP_054773784.1">
    <property type="nucleotide sequence ID" value="NZ_AP019782.1"/>
</dbReference>
<reference evidence="2" key="1">
    <citation type="submission" date="2019-06" db="EMBL/GenBank/DDBJ databases">
        <title>Complete genome sequence of Methylogaea oryzae strain JCM16910.</title>
        <authorList>
            <person name="Asakawa S."/>
        </authorList>
    </citation>
    <scope>NUCLEOTIDE SEQUENCE</scope>
    <source>
        <strain evidence="2">E10</strain>
    </source>
</reference>
<evidence type="ECO:0000256" key="1">
    <source>
        <dbReference type="SAM" id="MobiDB-lite"/>
    </source>
</evidence>
<dbReference type="AlphaFoldDB" id="A0A8D5AK70"/>
<keyword evidence="3" id="KW-1185">Reference proteome</keyword>
<organism evidence="2 3">
    <name type="scientific">Methylogaea oryzae</name>
    <dbReference type="NCBI Taxonomy" id="1295382"/>
    <lineage>
        <taxon>Bacteria</taxon>
        <taxon>Pseudomonadati</taxon>
        <taxon>Pseudomonadota</taxon>
        <taxon>Gammaproteobacteria</taxon>
        <taxon>Methylococcales</taxon>
        <taxon>Methylococcaceae</taxon>
        <taxon>Methylogaea</taxon>
    </lineage>
</organism>
<accession>A0A8D5AK70</accession>
<proteinExistence type="predicted"/>
<feature type="region of interest" description="Disordered" evidence="1">
    <location>
        <begin position="122"/>
        <end position="150"/>
    </location>
</feature>
<dbReference type="Proteomes" id="UP000824988">
    <property type="component" value="Chromosome"/>
</dbReference>
<sequence>MELANDDNFAWVHAYFRRLLLEPDRHGQALVAQDRLAAASTALQDAADATALNAWLDEYASQDAQLRCRNALYQRKCSQGLQRLSLKKALYGDLMALAADKGYTLNQAVEYLLDLHRNGGRSDAPPSADDALVTNSRSGDGKIAESPLSDVDEEYRERMILWAMSRSTGYKDDD</sequence>
<dbReference type="EMBL" id="AP019782">
    <property type="protein sequence ID" value="BBL70801.1"/>
    <property type="molecule type" value="Genomic_DNA"/>
</dbReference>
<protein>
    <submittedName>
        <fullName evidence="2">Uncharacterized protein</fullName>
    </submittedName>
</protein>
<evidence type="ECO:0000313" key="3">
    <source>
        <dbReference type="Proteomes" id="UP000824988"/>
    </source>
</evidence>
<gene>
    <name evidence="2" type="ORF">MoryE10_14070</name>
</gene>
<name>A0A8D5AK70_9GAMM</name>
<evidence type="ECO:0000313" key="2">
    <source>
        <dbReference type="EMBL" id="BBL70801.1"/>
    </source>
</evidence>